<sequence length="446" mass="52720">MIIEYKKSVYRLIKILELLLDNDRSISIRDIAIMNQCTERTVYNDINYLVEHWNHLLHLDISHTSLISQNTSIGNIQYVTEQIFVNEPITRLLKMVIEVPYNSVEFYSSALELSHQVTRNLLNDLKRSLESHGLSLYIRSKRVSITGNEFDIRYFCAVFYHQFEHSFRIYKPHIEYTEDIAKYTTDYTIISRFIDYIEYISVLRFNQNFFMVKSKKPQTLQADINAMVSQYIKVILQMGKRLEPYEDIFLSTFSMLGYRIPVNDTDKIMAVIASILYMDTQIFEKFDTRVQVVNLFVKNYSKVNPARYYDAEYQFTRILENFTDNYLQVIAGIIYVLDMLYPITYEPRHLNLVVYSGTSFEHAQSLKRQLEIYFPRHSFYIYNGKVEFKIPDKQELDAFCKTLSCNGIITTLSFPYQLDVPMITVSDYFVGTDIGRIFDFINATKR</sequence>
<feature type="domain" description="Mga helix-turn-helix" evidence="3">
    <location>
        <begin position="79"/>
        <end position="160"/>
    </location>
</feature>
<accession>A0A0X8H0E6</accession>
<dbReference type="STRING" id="1514105.AOC36_07115"/>
<keyword evidence="2" id="KW-0804">Transcription</keyword>
<dbReference type="OrthoDB" id="1646817at2"/>
<dbReference type="Pfam" id="PF08280">
    <property type="entry name" value="HTH_Mga"/>
    <property type="match status" value="1"/>
</dbReference>
<dbReference type="RefSeq" id="WP_067632848.1">
    <property type="nucleotide sequence ID" value="NZ_CP013213.1"/>
</dbReference>
<dbReference type="PANTHER" id="PTHR30185:SF18">
    <property type="entry name" value="TRANSCRIPTIONAL REGULATOR MTLR"/>
    <property type="match status" value="1"/>
</dbReference>
<gene>
    <name evidence="5" type="ORF">AOC36_07115</name>
</gene>
<evidence type="ECO:0000259" key="3">
    <source>
        <dbReference type="Pfam" id="PF05043"/>
    </source>
</evidence>
<evidence type="ECO:0000256" key="2">
    <source>
        <dbReference type="ARBA" id="ARBA00023163"/>
    </source>
</evidence>
<dbReference type="InterPro" id="IPR036388">
    <property type="entry name" value="WH-like_DNA-bd_sf"/>
</dbReference>
<dbReference type="InterPro" id="IPR050661">
    <property type="entry name" value="BglG_antiterminators"/>
</dbReference>
<dbReference type="InterPro" id="IPR007737">
    <property type="entry name" value="Mga_HTH"/>
</dbReference>
<protein>
    <recommendedName>
        <fullName evidence="7">Mga helix-turn-helix domain-containing protein</fullName>
    </recommendedName>
</protein>
<organism evidence="5 6">
    <name type="scientific">Erysipelothrix larvae</name>
    <dbReference type="NCBI Taxonomy" id="1514105"/>
    <lineage>
        <taxon>Bacteria</taxon>
        <taxon>Bacillati</taxon>
        <taxon>Bacillota</taxon>
        <taxon>Erysipelotrichia</taxon>
        <taxon>Erysipelotrichales</taxon>
        <taxon>Erysipelotrichaceae</taxon>
        <taxon>Erysipelothrix</taxon>
    </lineage>
</organism>
<dbReference type="KEGG" id="erl:AOC36_07115"/>
<evidence type="ECO:0008006" key="7">
    <source>
        <dbReference type="Google" id="ProtNLM"/>
    </source>
</evidence>
<dbReference type="InterPro" id="IPR013199">
    <property type="entry name" value="HTH_Mga_DNA-bd_dom"/>
</dbReference>
<dbReference type="Gene3D" id="1.10.10.10">
    <property type="entry name" value="Winged helix-like DNA-binding domain superfamily/Winged helix DNA-binding domain"/>
    <property type="match status" value="1"/>
</dbReference>
<dbReference type="EMBL" id="CP013213">
    <property type="protein sequence ID" value="AMC93761.1"/>
    <property type="molecule type" value="Genomic_DNA"/>
</dbReference>
<evidence type="ECO:0000313" key="6">
    <source>
        <dbReference type="Proteomes" id="UP000063781"/>
    </source>
</evidence>
<dbReference type="Pfam" id="PF05043">
    <property type="entry name" value="Mga"/>
    <property type="match status" value="1"/>
</dbReference>
<reference evidence="5 6" key="1">
    <citation type="submission" date="2015-10" db="EMBL/GenBank/DDBJ databases">
        <title>Erysipelothrix larvae sp. LV19 isolated from the larval gut of the rhinoceros beetle, Trypoxylus dichotomus.</title>
        <authorList>
            <person name="Lim S."/>
            <person name="Kim B.-C."/>
        </authorList>
    </citation>
    <scope>NUCLEOTIDE SEQUENCE [LARGE SCALE GENOMIC DNA]</scope>
    <source>
        <strain evidence="5 6">LV19</strain>
    </source>
</reference>
<evidence type="ECO:0000313" key="5">
    <source>
        <dbReference type="EMBL" id="AMC93761.1"/>
    </source>
</evidence>
<evidence type="ECO:0000259" key="4">
    <source>
        <dbReference type="Pfam" id="PF08280"/>
    </source>
</evidence>
<keyword evidence="6" id="KW-1185">Reference proteome</keyword>
<evidence type="ECO:0000256" key="1">
    <source>
        <dbReference type="ARBA" id="ARBA00023015"/>
    </source>
</evidence>
<proteinExistence type="predicted"/>
<keyword evidence="1" id="KW-0805">Transcription regulation</keyword>
<name>A0A0X8H0E6_9FIRM</name>
<feature type="domain" description="M protein trans-acting positive regulator (MGA) HTH" evidence="4">
    <location>
        <begin position="11"/>
        <end position="62"/>
    </location>
</feature>
<dbReference type="AlphaFoldDB" id="A0A0X8H0E6"/>
<dbReference type="Proteomes" id="UP000063781">
    <property type="component" value="Chromosome"/>
</dbReference>
<dbReference type="PANTHER" id="PTHR30185">
    <property type="entry name" value="CRYPTIC BETA-GLUCOSIDE BGL OPERON ANTITERMINATOR"/>
    <property type="match status" value="1"/>
</dbReference>